<dbReference type="PANTHER" id="PTHR30069">
    <property type="entry name" value="TONB-DEPENDENT OUTER MEMBRANE RECEPTOR"/>
    <property type="match status" value="1"/>
</dbReference>
<evidence type="ECO:0000256" key="8">
    <source>
        <dbReference type="PROSITE-ProRule" id="PRU01360"/>
    </source>
</evidence>
<evidence type="ECO:0000256" key="2">
    <source>
        <dbReference type="ARBA" id="ARBA00022448"/>
    </source>
</evidence>
<comment type="subcellular location">
    <subcellularLocation>
        <location evidence="1 8">Cell outer membrane</location>
        <topology evidence="1 8">Multi-pass membrane protein</topology>
    </subcellularLocation>
</comment>
<dbReference type="PROSITE" id="PS52016">
    <property type="entry name" value="TONB_DEPENDENT_REC_3"/>
    <property type="match status" value="1"/>
</dbReference>
<evidence type="ECO:0000313" key="12">
    <source>
        <dbReference type="EMBL" id="RNF86532.1"/>
    </source>
</evidence>
<dbReference type="InterPro" id="IPR036942">
    <property type="entry name" value="Beta-barrel_TonB_sf"/>
</dbReference>
<evidence type="ECO:0000256" key="5">
    <source>
        <dbReference type="ARBA" id="ARBA00023077"/>
    </source>
</evidence>
<feature type="domain" description="TonB-dependent receptor-like beta-barrel" evidence="10">
    <location>
        <begin position="197"/>
        <end position="574"/>
    </location>
</feature>
<feature type="domain" description="TonB-dependent receptor plug" evidence="11">
    <location>
        <begin position="27"/>
        <end position="136"/>
    </location>
</feature>
<sequence length="603" mass="65931">MDALAELSLEELGNIQVTSVSKRAERLSDAAAPVFVISNEDIRRAGVTSLPEALRLAPNLEVARITSYSYSISARGFNNAAGNKLQVLIDGRILYTPLFSGVFWDTPDVMLEDVERIEVISGPGATLWGTNAVNGVINVITRRASATQGALVSVSAGDFERTSAVRVGGQAGTAAYRIYGKFFERDATLRVGGASQHDGWNRGEVGFRADWGTAESGFTLQGAAYRGVLDTARPEDLRTFGTHLAAHWARPLASGGSVRVNAYFDRTDRDIPGSIRERLKVHHVEFLHNVAGIEGHNLVWGISHRGADDRVTNAPRIAFLPAQRTLSWSSIFAQDEIALRGDALKFIGGIRVAHNSYTGIEVLPTMRLAWKPSASQLAWVALTRAVRTPSRIDRELFSPDQPPFAVAGGPDFRSEIANVLEVGYRSQPTPRISYSVAVFHQDYDHLRTFELSPTGVAFIANGMEGTSTGIEAWGTVQVTRNWRLSAGATLLDMDLRLKAGSADFTGIRAAGNDPEQQWVVRSSWNLPWRMELDASVRHVGLLPDPKVPAYTAVDARLGWRPNERFELSLTGQNLLDARHVEFGSGPAASDIEREFRVGAKWSF</sequence>
<dbReference type="Pfam" id="PF07715">
    <property type="entry name" value="Plug"/>
    <property type="match status" value="1"/>
</dbReference>
<dbReference type="PANTHER" id="PTHR30069:SF27">
    <property type="entry name" value="BLL4766 PROTEIN"/>
    <property type="match status" value="1"/>
</dbReference>
<gene>
    <name evidence="12" type="ORF">EER27_01430</name>
</gene>
<dbReference type="GO" id="GO:0044718">
    <property type="term" value="P:siderophore transmembrane transport"/>
    <property type="evidence" value="ECO:0007669"/>
    <property type="project" value="TreeGrafter"/>
</dbReference>
<evidence type="ECO:0000313" key="13">
    <source>
        <dbReference type="Proteomes" id="UP000267049"/>
    </source>
</evidence>
<comment type="similarity">
    <text evidence="8 9">Belongs to the TonB-dependent receptor family.</text>
</comment>
<dbReference type="EMBL" id="RIBS01000001">
    <property type="protein sequence ID" value="RNF86532.1"/>
    <property type="molecule type" value="Genomic_DNA"/>
</dbReference>
<evidence type="ECO:0000259" key="11">
    <source>
        <dbReference type="Pfam" id="PF07715"/>
    </source>
</evidence>
<keyword evidence="3 8" id="KW-1134">Transmembrane beta strand</keyword>
<dbReference type="SUPFAM" id="SSF56935">
    <property type="entry name" value="Porins"/>
    <property type="match status" value="1"/>
</dbReference>
<dbReference type="Proteomes" id="UP000267049">
    <property type="component" value="Unassembled WGS sequence"/>
</dbReference>
<keyword evidence="4 8" id="KW-0812">Transmembrane</keyword>
<evidence type="ECO:0000256" key="1">
    <source>
        <dbReference type="ARBA" id="ARBA00004571"/>
    </source>
</evidence>
<keyword evidence="12" id="KW-0675">Receptor</keyword>
<dbReference type="AlphaFoldDB" id="A0A3M8T7B2"/>
<dbReference type="Gene3D" id="2.170.130.10">
    <property type="entry name" value="TonB-dependent receptor, plug domain"/>
    <property type="match status" value="1"/>
</dbReference>
<keyword evidence="5 9" id="KW-0798">TonB box</keyword>
<evidence type="ECO:0000256" key="7">
    <source>
        <dbReference type="ARBA" id="ARBA00023237"/>
    </source>
</evidence>
<reference evidence="12 13" key="1">
    <citation type="submission" date="2018-11" db="EMBL/GenBank/DDBJ databases">
        <title>Lysobacter cryohumiis sp. nov., isolated from soil in the Tianshan Mountains, Xinjiang, China.</title>
        <authorList>
            <person name="Luo Y."/>
            <person name="Sheng H."/>
        </authorList>
    </citation>
    <scope>NUCLEOTIDE SEQUENCE [LARGE SCALE GENOMIC DNA]</scope>
    <source>
        <strain evidence="12 13">ZS60</strain>
    </source>
</reference>
<keyword evidence="13" id="KW-1185">Reference proteome</keyword>
<dbReference type="InterPro" id="IPR039426">
    <property type="entry name" value="TonB-dep_rcpt-like"/>
</dbReference>
<dbReference type="InterPro" id="IPR012910">
    <property type="entry name" value="Plug_dom"/>
</dbReference>
<dbReference type="InterPro" id="IPR037066">
    <property type="entry name" value="Plug_dom_sf"/>
</dbReference>
<dbReference type="Gene3D" id="2.40.170.20">
    <property type="entry name" value="TonB-dependent receptor, beta-barrel domain"/>
    <property type="match status" value="1"/>
</dbReference>
<keyword evidence="6 8" id="KW-0472">Membrane</keyword>
<comment type="caution">
    <text evidence="12">The sequence shown here is derived from an EMBL/GenBank/DDBJ whole genome shotgun (WGS) entry which is preliminary data.</text>
</comment>
<proteinExistence type="inferred from homology"/>
<organism evidence="12 13">
    <name type="scientific">Montanilutibacter psychrotolerans</name>
    <dbReference type="NCBI Taxonomy" id="1327343"/>
    <lineage>
        <taxon>Bacteria</taxon>
        <taxon>Pseudomonadati</taxon>
        <taxon>Pseudomonadota</taxon>
        <taxon>Gammaproteobacteria</taxon>
        <taxon>Lysobacterales</taxon>
        <taxon>Lysobacteraceae</taxon>
        <taxon>Montanilutibacter</taxon>
    </lineage>
</organism>
<name>A0A3M8T7B2_9GAMM</name>
<evidence type="ECO:0000256" key="6">
    <source>
        <dbReference type="ARBA" id="ARBA00023136"/>
    </source>
</evidence>
<protein>
    <submittedName>
        <fullName evidence="12">TonB-dependent receptor</fullName>
    </submittedName>
</protein>
<keyword evidence="7 8" id="KW-0998">Cell outer membrane</keyword>
<evidence type="ECO:0000256" key="3">
    <source>
        <dbReference type="ARBA" id="ARBA00022452"/>
    </source>
</evidence>
<dbReference type="Pfam" id="PF00593">
    <property type="entry name" value="TonB_dep_Rec_b-barrel"/>
    <property type="match status" value="1"/>
</dbReference>
<evidence type="ECO:0000259" key="10">
    <source>
        <dbReference type="Pfam" id="PF00593"/>
    </source>
</evidence>
<dbReference type="RefSeq" id="WP_123086649.1">
    <property type="nucleotide sequence ID" value="NZ_RIBS01000001.1"/>
</dbReference>
<dbReference type="InterPro" id="IPR000531">
    <property type="entry name" value="Beta-barrel_TonB"/>
</dbReference>
<dbReference type="GO" id="GO:0009279">
    <property type="term" value="C:cell outer membrane"/>
    <property type="evidence" value="ECO:0007669"/>
    <property type="project" value="UniProtKB-SubCell"/>
</dbReference>
<evidence type="ECO:0000256" key="9">
    <source>
        <dbReference type="RuleBase" id="RU003357"/>
    </source>
</evidence>
<accession>A0A3M8T7B2</accession>
<keyword evidence="2 8" id="KW-0813">Transport</keyword>
<evidence type="ECO:0000256" key="4">
    <source>
        <dbReference type="ARBA" id="ARBA00022692"/>
    </source>
</evidence>
<dbReference type="OrthoDB" id="127311at2"/>
<dbReference type="GO" id="GO:0015344">
    <property type="term" value="F:siderophore uptake transmembrane transporter activity"/>
    <property type="evidence" value="ECO:0007669"/>
    <property type="project" value="TreeGrafter"/>
</dbReference>